<feature type="transmembrane region" description="Helical" evidence="5">
    <location>
        <begin position="302"/>
        <end position="325"/>
    </location>
</feature>
<evidence type="ECO:0000256" key="3">
    <source>
        <dbReference type="ARBA" id="ARBA00022989"/>
    </source>
</evidence>
<feature type="transmembrane region" description="Helical" evidence="5">
    <location>
        <begin position="161"/>
        <end position="182"/>
    </location>
</feature>
<protein>
    <recommendedName>
        <fullName evidence="6">Major facilitator superfamily (MFS) profile domain-containing protein</fullName>
    </recommendedName>
</protein>
<reference evidence="7 8" key="1">
    <citation type="journal article" date="2024" name="Commun. Biol.">
        <title>Comparative genomic analysis of thermophilic fungi reveals convergent evolutionary adaptations and gene losses.</title>
        <authorList>
            <person name="Steindorff A.S."/>
            <person name="Aguilar-Pontes M.V."/>
            <person name="Robinson A.J."/>
            <person name="Andreopoulos B."/>
            <person name="LaButti K."/>
            <person name="Kuo A."/>
            <person name="Mondo S."/>
            <person name="Riley R."/>
            <person name="Otillar R."/>
            <person name="Haridas S."/>
            <person name="Lipzen A."/>
            <person name="Grimwood J."/>
            <person name="Schmutz J."/>
            <person name="Clum A."/>
            <person name="Reid I.D."/>
            <person name="Moisan M.C."/>
            <person name="Butler G."/>
            <person name="Nguyen T.T.M."/>
            <person name="Dewar K."/>
            <person name="Conant G."/>
            <person name="Drula E."/>
            <person name="Henrissat B."/>
            <person name="Hansel C."/>
            <person name="Singer S."/>
            <person name="Hutchinson M.I."/>
            <person name="de Vries R.P."/>
            <person name="Natvig D.O."/>
            <person name="Powell A.J."/>
            <person name="Tsang A."/>
            <person name="Grigoriev I.V."/>
        </authorList>
    </citation>
    <scope>NUCLEOTIDE SEQUENCE [LARGE SCALE GENOMIC DNA]</scope>
    <source>
        <strain evidence="7 8">CBS 620.91</strain>
    </source>
</reference>
<keyword evidence="3 5" id="KW-1133">Transmembrane helix</keyword>
<dbReference type="Gene3D" id="1.20.1720.10">
    <property type="entry name" value="Multidrug resistance protein D"/>
    <property type="match status" value="1"/>
</dbReference>
<feature type="transmembrane region" description="Helical" evidence="5">
    <location>
        <begin position="414"/>
        <end position="436"/>
    </location>
</feature>
<feature type="transmembrane region" description="Helical" evidence="5">
    <location>
        <begin position="136"/>
        <end position="155"/>
    </location>
</feature>
<feature type="transmembrane region" description="Helical" evidence="5">
    <location>
        <begin position="448"/>
        <end position="469"/>
    </location>
</feature>
<feature type="transmembrane region" description="Helical" evidence="5">
    <location>
        <begin position="70"/>
        <end position="96"/>
    </location>
</feature>
<evidence type="ECO:0000313" key="8">
    <source>
        <dbReference type="Proteomes" id="UP001583172"/>
    </source>
</evidence>
<feature type="transmembrane region" description="Helical" evidence="5">
    <location>
        <begin position="224"/>
        <end position="244"/>
    </location>
</feature>
<dbReference type="SUPFAM" id="SSF103473">
    <property type="entry name" value="MFS general substrate transporter"/>
    <property type="match status" value="1"/>
</dbReference>
<evidence type="ECO:0000256" key="4">
    <source>
        <dbReference type="ARBA" id="ARBA00023136"/>
    </source>
</evidence>
<dbReference type="Gene3D" id="1.20.1250.20">
    <property type="entry name" value="MFS general substrate transporter like domains"/>
    <property type="match status" value="1"/>
</dbReference>
<dbReference type="PANTHER" id="PTHR23501">
    <property type="entry name" value="MAJOR FACILITATOR SUPERFAMILY"/>
    <property type="match status" value="1"/>
</dbReference>
<evidence type="ECO:0000259" key="6">
    <source>
        <dbReference type="PROSITE" id="PS50850"/>
    </source>
</evidence>
<gene>
    <name evidence="7" type="ORF">VTJ49DRAFT_5156</name>
</gene>
<dbReference type="EMBL" id="JAZGSY010000412">
    <property type="protein sequence ID" value="KAL1836435.1"/>
    <property type="molecule type" value="Genomic_DNA"/>
</dbReference>
<dbReference type="PANTHER" id="PTHR23501:SF43">
    <property type="entry name" value="MULTIDRUG TRANSPORTER, PUTATIVE (AFU_ORTHOLOGUE AFUA_6G03040)-RELATED"/>
    <property type="match status" value="1"/>
</dbReference>
<feature type="domain" description="Major facilitator superfamily (MFS) profile" evidence="6">
    <location>
        <begin position="71"/>
        <end position="575"/>
    </location>
</feature>
<dbReference type="Pfam" id="PF07690">
    <property type="entry name" value="MFS_1"/>
    <property type="match status" value="1"/>
</dbReference>
<evidence type="ECO:0000256" key="2">
    <source>
        <dbReference type="ARBA" id="ARBA00022692"/>
    </source>
</evidence>
<organism evidence="7 8">
    <name type="scientific">Humicola insolens</name>
    <name type="common">Soft-rot fungus</name>
    <dbReference type="NCBI Taxonomy" id="85995"/>
    <lineage>
        <taxon>Eukaryota</taxon>
        <taxon>Fungi</taxon>
        <taxon>Dikarya</taxon>
        <taxon>Ascomycota</taxon>
        <taxon>Pezizomycotina</taxon>
        <taxon>Sordariomycetes</taxon>
        <taxon>Sordariomycetidae</taxon>
        <taxon>Sordariales</taxon>
        <taxon>Chaetomiaceae</taxon>
        <taxon>Mycothermus</taxon>
    </lineage>
</organism>
<comment type="caution">
    <text evidence="7">The sequence shown here is derived from an EMBL/GenBank/DDBJ whole genome shotgun (WGS) entry which is preliminary data.</text>
</comment>
<keyword evidence="8" id="KW-1185">Reference proteome</keyword>
<evidence type="ECO:0000256" key="1">
    <source>
        <dbReference type="ARBA" id="ARBA00004141"/>
    </source>
</evidence>
<name>A0ABR3V3X5_HUMIN</name>
<dbReference type="InterPro" id="IPR036259">
    <property type="entry name" value="MFS_trans_sf"/>
</dbReference>
<keyword evidence="2 5" id="KW-0812">Transmembrane</keyword>
<sequence>MSKDPEARRTTPAVANLGPEPLAVFDAEPTKDDTSQTAAALSGGIKHNGQIIAVTDPKPVQFLKGWRFRVLTAGIWIALFLSTLETTIVSTSLVSIADALSGFEERNWVVTSYFLTYTGFLVIYAKLASIFGSKTLFLLALTFFTAFSIACGAASTMKQLIILRAFQGIGGSGIYSMILVLAPKLVPVTEYGKYIGIISSVFAIASFTGPLVGGAIATNTSWRWVFLLNGPPGLVAILIIAIFLPSSKDDNNLSFRERLRAKFSTESTRRVDIVGAVSLLAGSILLVFALESGGSRYPWNSSPIIASVVCSGLSWIVFILWEIRLERTNATQEPIFAMGLLKNRQLASMMCTTFLIGFPFVTILFLIPQHAQAVYGLSPVQASLTVLPLLLTSPVATLISGVLTSNLNVPPSYLILAGSVIQVAGVGLAIAIPLSGDGVSALQYGAEAVMGVGFGLTLATALTLGQFLVPKEEGGVVMGALTQIRVLGGTVALAVCSAVMSNHLRDSLVGVITPEEASEIAETLGAINKLGPERMAQVRLAFAEGYRTQIQLLTGFSGAALVAALFLISRHPITAREVARQRGEFEESQGESSAAG</sequence>
<dbReference type="Proteomes" id="UP001583172">
    <property type="component" value="Unassembled WGS sequence"/>
</dbReference>
<evidence type="ECO:0000313" key="7">
    <source>
        <dbReference type="EMBL" id="KAL1836435.1"/>
    </source>
</evidence>
<comment type="subcellular location">
    <subcellularLocation>
        <location evidence="1">Membrane</location>
        <topology evidence="1">Multi-pass membrane protein</topology>
    </subcellularLocation>
</comment>
<feature type="transmembrane region" description="Helical" evidence="5">
    <location>
        <begin position="271"/>
        <end position="290"/>
    </location>
</feature>
<keyword evidence="4 5" id="KW-0472">Membrane</keyword>
<feature type="transmembrane region" description="Helical" evidence="5">
    <location>
        <begin position="476"/>
        <end position="500"/>
    </location>
</feature>
<feature type="transmembrane region" description="Helical" evidence="5">
    <location>
        <begin position="550"/>
        <end position="568"/>
    </location>
</feature>
<dbReference type="PRINTS" id="PR01036">
    <property type="entry name" value="TCRTETB"/>
</dbReference>
<dbReference type="InterPro" id="IPR011701">
    <property type="entry name" value="MFS"/>
</dbReference>
<accession>A0ABR3V3X5</accession>
<feature type="transmembrane region" description="Helical" evidence="5">
    <location>
        <begin position="387"/>
        <end position="407"/>
    </location>
</feature>
<feature type="transmembrane region" description="Helical" evidence="5">
    <location>
        <begin position="108"/>
        <end position="124"/>
    </location>
</feature>
<dbReference type="PROSITE" id="PS50850">
    <property type="entry name" value="MFS"/>
    <property type="match status" value="1"/>
</dbReference>
<evidence type="ECO:0000256" key="5">
    <source>
        <dbReference type="SAM" id="Phobius"/>
    </source>
</evidence>
<feature type="transmembrane region" description="Helical" evidence="5">
    <location>
        <begin position="346"/>
        <end position="367"/>
    </location>
</feature>
<dbReference type="InterPro" id="IPR020846">
    <property type="entry name" value="MFS_dom"/>
</dbReference>
<proteinExistence type="predicted"/>
<feature type="transmembrane region" description="Helical" evidence="5">
    <location>
        <begin position="194"/>
        <end position="218"/>
    </location>
</feature>